<comment type="caution">
    <text evidence="1">The sequence shown here is derived from an EMBL/GenBank/DDBJ whole genome shotgun (WGS) entry which is preliminary data.</text>
</comment>
<accession>A0AAD6XTD6</accession>
<protein>
    <submittedName>
        <fullName evidence="1">Uncharacterized protein</fullName>
    </submittedName>
</protein>
<proteinExistence type="predicted"/>
<dbReference type="Proteomes" id="UP001222325">
    <property type="component" value="Unassembled WGS sequence"/>
</dbReference>
<keyword evidence="2" id="KW-1185">Reference proteome</keyword>
<dbReference type="AlphaFoldDB" id="A0AAD6XTD6"/>
<sequence>MPRTTRSNRATARKKTSAIPGYHFSPQRAVFLKARVGDYLTALGNGRTPRFWTETFHAYWRHFPWRLPIDEDPHCAMLIDGVNVDLKSTEWEWRYQVVERTQMKIRSYFFRQRIENGVTTPTAQAAGNAAAGQNTVNPAVAGAEDAEAAEGTDAADAAEEMAVAHALLPAASGN</sequence>
<name>A0AAD6XTD6_9AGAR</name>
<dbReference type="EMBL" id="JARJCN010000032">
    <property type="protein sequence ID" value="KAJ7085999.1"/>
    <property type="molecule type" value="Genomic_DNA"/>
</dbReference>
<evidence type="ECO:0000313" key="1">
    <source>
        <dbReference type="EMBL" id="KAJ7085999.1"/>
    </source>
</evidence>
<organism evidence="1 2">
    <name type="scientific">Mycena belliarum</name>
    <dbReference type="NCBI Taxonomy" id="1033014"/>
    <lineage>
        <taxon>Eukaryota</taxon>
        <taxon>Fungi</taxon>
        <taxon>Dikarya</taxon>
        <taxon>Basidiomycota</taxon>
        <taxon>Agaricomycotina</taxon>
        <taxon>Agaricomycetes</taxon>
        <taxon>Agaricomycetidae</taxon>
        <taxon>Agaricales</taxon>
        <taxon>Marasmiineae</taxon>
        <taxon>Mycenaceae</taxon>
        <taxon>Mycena</taxon>
    </lineage>
</organism>
<evidence type="ECO:0000313" key="2">
    <source>
        <dbReference type="Proteomes" id="UP001222325"/>
    </source>
</evidence>
<reference evidence="1" key="1">
    <citation type="submission" date="2023-03" db="EMBL/GenBank/DDBJ databases">
        <title>Massive genome expansion in bonnet fungi (Mycena s.s.) driven by repeated elements and novel gene families across ecological guilds.</title>
        <authorList>
            <consortium name="Lawrence Berkeley National Laboratory"/>
            <person name="Harder C.B."/>
            <person name="Miyauchi S."/>
            <person name="Viragh M."/>
            <person name="Kuo A."/>
            <person name="Thoen E."/>
            <person name="Andreopoulos B."/>
            <person name="Lu D."/>
            <person name="Skrede I."/>
            <person name="Drula E."/>
            <person name="Henrissat B."/>
            <person name="Morin E."/>
            <person name="Kohler A."/>
            <person name="Barry K."/>
            <person name="LaButti K."/>
            <person name="Morin E."/>
            <person name="Salamov A."/>
            <person name="Lipzen A."/>
            <person name="Mereny Z."/>
            <person name="Hegedus B."/>
            <person name="Baldrian P."/>
            <person name="Stursova M."/>
            <person name="Weitz H."/>
            <person name="Taylor A."/>
            <person name="Grigoriev I.V."/>
            <person name="Nagy L.G."/>
            <person name="Martin F."/>
            <person name="Kauserud H."/>
        </authorList>
    </citation>
    <scope>NUCLEOTIDE SEQUENCE</scope>
    <source>
        <strain evidence="1">CBHHK173m</strain>
    </source>
</reference>
<gene>
    <name evidence="1" type="ORF">B0H15DRAFT_950596</name>
</gene>